<keyword evidence="2" id="KW-1015">Disulfide bond</keyword>
<keyword evidence="4" id="KW-0472">Membrane</keyword>
<reference evidence="8" key="1">
    <citation type="submission" date="2021-09" db="EMBL/GenBank/DDBJ databases">
        <title>The genome of Mauremys mutica provides insights into the evolution of semi-aquatic lifestyle.</title>
        <authorList>
            <person name="Gong S."/>
            <person name="Gao Y."/>
        </authorList>
    </citation>
    <scope>NUCLEOTIDE SEQUENCE</scope>
    <source>
        <strain evidence="8">MM-2020</strain>
        <tissue evidence="8">Muscle</tissue>
    </source>
</reference>
<gene>
    <name evidence="8" type="ORF">KIL84_013445</name>
</gene>
<sequence>MALQVSALALLLALPPLLSAQGAAPWPRPTKTPGTCRREGAWTTKVTFPSNQTAFRVNDTVLVLCPEEPESGPFPAKCTELKDRGAVWDISGVKCLSTCRREGAWTTKVTFPSNQTVFRVNDSVLVTCPEEPEPGPFPANCTELKDRGAVWDISGVKCLRMCNDWVRQVDFDPAQTEFGVGAEARVTCRQQFQQNSFNVTCRETESGRFEWDSGGQKCVRKCKIPRTWDSRLQFAPERQFYALGDSVMLNCSEGYRPSPPVIECVRNGSQFVWNETATCWEKCEIPRTWDSRLQFAPAGPSYAPGDSVTLSCPVGYRPSPPVIQCLSNGSQAVWSETPTCRGVCTRAGNWPPSVSAASPRTEFAVGEEVQVTCRQEQYEGRPAWVRCTETAGRVEWDTSNVSCVEKCPRPQWDPRLRFVPDRPFYGWNEQTMLSCPGGFQPSLSVIRCVRWGQTWSHWTVWDQRAWRRITENVTCAEKCEIPRTWDSRLQFAPERQFYALGDLVTLSCPAGYRPSPPLIQCVSNGSQPVWNETATCQGVCTTAGNWPPSVSAASPRTEFAVGEEVLVTCLREQYEGRPAWVRCTETAGRVEWDMSRVSCVEKCPRPQWDPRLRFVPDRPFYVWNEQTTLSCPGGFQPSLSVTRCVRWGQTRSHWAVWDRGAWRRITENVTCAETPRIIPGALEVSPTTIKLRWTCEPPESCQGSWKIQAQCRLDGPQSDPCRRKGLTREQPLQGLDGTVTCSSLHPFTSYRVTISGGYPATRAPSTVLYSRRVTTSEAAPDQPEIEPLDPSTKTLRWKQLPPCKGEIVGYQLNITAWREYNSDFLEVEELWVNQSVTKYLLQPWRHGTKYTVTIQGLTAAGLGQASRWDFETEISGTCRREGSWTTKVTFPSNQTAFRVNDTVQVTCAEDPESGPFPANCTELKDRRAVWDISGVKCLRMCNDWVRQVDFDPAQTEFGVGAEARVTCRQQFQQNSFNVTCRETEPGRFEWDLGAHQCIRKCEIPRTWDSTLQFAPERQFYALGDLVTLSCSEGYRPSPPVIVCARNGSQSVWSETPTCQQREAQTPQPGGLALAMAVPVLVLLGAGALLLRFLLARKRQASASRPAKDAGEALYTELQPRDTPDIYCTIQTPEHRAAGRNGSASDWHAAPL</sequence>
<feature type="domain" description="Sushi" evidence="7">
    <location>
        <begin position="999"/>
        <end position="1060"/>
    </location>
</feature>
<feature type="transmembrane region" description="Helical" evidence="4">
    <location>
        <begin position="1071"/>
        <end position="1094"/>
    </location>
</feature>
<keyword evidence="3" id="KW-0768">Sushi</keyword>
<comment type="caution">
    <text evidence="3">Lacks conserved residue(s) required for the propagation of feature annotation.</text>
</comment>
<dbReference type="InterPro" id="IPR003961">
    <property type="entry name" value="FN3_dom"/>
</dbReference>
<feature type="domain" description="Sushi" evidence="7">
    <location>
        <begin position="281"/>
        <end position="342"/>
    </location>
</feature>
<dbReference type="PANTHER" id="PTHR24051:SF6">
    <property type="entry name" value="FIBRONECTIN TYPE-III DOMAIN-CONTAINING PROTEIN-RELATED"/>
    <property type="match status" value="1"/>
</dbReference>
<keyword evidence="5" id="KW-0732">Signal</keyword>
<comment type="caution">
    <text evidence="8">The sequence shown here is derived from an EMBL/GenBank/DDBJ whole genome shotgun (WGS) entry which is preliminary data.</text>
</comment>
<dbReference type="CDD" id="cd00033">
    <property type="entry name" value="CCP"/>
    <property type="match status" value="2"/>
</dbReference>
<feature type="chain" id="PRO_5038562829" evidence="5">
    <location>
        <begin position="21"/>
        <end position="1151"/>
    </location>
</feature>
<dbReference type="SMART" id="SM00060">
    <property type="entry name" value="FN3"/>
    <property type="match status" value="2"/>
</dbReference>
<keyword evidence="1" id="KW-0677">Repeat</keyword>
<dbReference type="InterPro" id="IPR051622">
    <property type="entry name" value="R-tyr_protein_phosphatases"/>
</dbReference>
<keyword evidence="4" id="KW-1133">Transmembrane helix</keyword>
<evidence type="ECO:0000256" key="1">
    <source>
        <dbReference type="ARBA" id="ARBA00022737"/>
    </source>
</evidence>
<feature type="domain" description="Fibronectin type-III" evidence="6">
    <location>
        <begin position="779"/>
        <end position="877"/>
    </location>
</feature>
<keyword evidence="4" id="KW-0812">Transmembrane</keyword>
<dbReference type="Gene3D" id="2.10.70.10">
    <property type="entry name" value="Complement Module, domain 1"/>
    <property type="match status" value="2"/>
</dbReference>
<protein>
    <submittedName>
        <fullName evidence="8">Uncharacterized protein</fullName>
    </submittedName>
</protein>
<proteinExistence type="predicted"/>
<evidence type="ECO:0000313" key="8">
    <source>
        <dbReference type="EMBL" id="KAH1168855.1"/>
    </source>
</evidence>
<dbReference type="InterPro" id="IPR000436">
    <property type="entry name" value="Sushi_SCR_CCP_dom"/>
</dbReference>
<organism evidence="8 9">
    <name type="scientific">Mauremys mutica</name>
    <name type="common">yellowpond turtle</name>
    <dbReference type="NCBI Taxonomy" id="74926"/>
    <lineage>
        <taxon>Eukaryota</taxon>
        <taxon>Metazoa</taxon>
        <taxon>Chordata</taxon>
        <taxon>Craniata</taxon>
        <taxon>Vertebrata</taxon>
        <taxon>Euteleostomi</taxon>
        <taxon>Archelosauria</taxon>
        <taxon>Testudinata</taxon>
        <taxon>Testudines</taxon>
        <taxon>Cryptodira</taxon>
        <taxon>Durocryptodira</taxon>
        <taxon>Testudinoidea</taxon>
        <taxon>Geoemydidae</taxon>
        <taxon>Geoemydinae</taxon>
        <taxon>Mauremys</taxon>
    </lineage>
</organism>
<evidence type="ECO:0000256" key="5">
    <source>
        <dbReference type="SAM" id="SignalP"/>
    </source>
</evidence>
<accession>A0A9D4AUC2</accession>
<dbReference type="AlphaFoldDB" id="A0A9D4AUC2"/>
<dbReference type="Gene3D" id="2.60.40.10">
    <property type="entry name" value="Immunoglobulins"/>
    <property type="match status" value="1"/>
</dbReference>
<dbReference type="InterPro" id="IPR035976">
    <property type="entry name" value="Sushi/SCR/CCP_sf"/>
</dbReference>
<dbReference type="Pfam" id="PF00041">
    <property type="entry name" value="fn3"/>
    <property type="match status" value="1"/>
</dbReference>
<evidence type="ECO:0000256" key="3">
    <source>
        <dbReference type="PROSITE-ProRule" id="PRU00302"/>
    </source>
</evidence>
<dbReference type="InterPro" id="IPR013783">
    <property type="entry name" value="Ig-like_fold"/>
</dbReference>
<dbReference type="Proteomes" id="UP000827986">
    <property type="component" value="Unassembled WGS sequence"/>
</dbReference>
<dbReference type="SUPFAM" id="SSF49265">
    <property type="entry name" value="Fibronectin type III"/>
    <property type="match status" value="1"/>
</dbReference>
<keyword evidence="9" id="KW-1185">Reference proteome</keyword>
<feature type="domain" description="Sushi" evidence="7">
    <location>
        <begin position="477"/>
        <end position="538"/>
    </location>
</feature>
<dbReference type="EMBL" id="JAHDVG010000485">
    <property type="protein sequence ID" value="KAH1168855.1"/>
    <property type="molecule type" value="Genomic_DNA"/>
</dbReference>
<dbReference type="PANTHER" id="PTHR24051">
    <property type="entry name" value="SUSHI DOMAIN-CONTAINING PROTEIN 1"/>
    <property type="match status" value="1"/>
</dbReference>
<evidence type="ECO:0000256" key="2">
    <source>
        <dbReference type="ARBA" id="ARBA00023157"/>
    </source>
</evidence>
<dbReference type="CDD" id="cd00063">
    <property type="entry name" value="FN3"/>
    <property type="match status" value="1"/>
</dbReference>
<evidence type="ECO:0000313" key="9">
    <source>
        <dbReference type="Proteomes" id="UP000827986"/>
    </source>
</evidence>
<dbReference type="PROSITE" id="PS50923">
    <property type="entry name" value="SUSHI"/>
    <property type="match status" value="3"/>
</dbReference>
<dbReference type="InterPro" id="IPR036116">
    <property type="entry name" value="FN3_sf"/>
</dbReference>
<evidence type="ECO:0000259" key="7">
    <source>
        <dbReference type="PROSITE" id="PS50923"/>
    </source>
</evidence>
<dbReference type="PROSITE" id="PS50853">
    <property type="entry name" value="FN3"/>
    <property type="match status" value="1"/>
</dbReference>
<dbReference type="SUPFAM" id="SSF57535">
    <property type="entry name" value="Complement control module/SCR domain"/>
    <property type="match status" value="4"/>
</dbReference>
<evidence type="ECO:0000256" key="4">
    <source>
        <dbReference type="SAM" id="Phobius"/>
    </source>
</evidence>
<feature type="signal peptide" evidence="5">
    <location>
        <begin position="1"/>
        <end position="20"/>
    </location>
</feature>
<name>A0A9D4AUC2_9SAUR</name>
<evidence type="ECO:0000259" key="6">
    <source>
        <dbReference type="PROSITE" id="PS50853"/>
    </source>
</evidence>
<dbReference type="Pfam" id="PF00084">
    <property type="entry name" value="Sushi"/>
    <property type="match status" value="3"/>
</dbReference>
<dbReference type="SMART" id="SM00032">
    <property type="entry name" value="CCP"/>
    <property type="match status" value="10"/>
</dbReference>